<comment type="caution">
    <text evidence="3">The sequence shown here is derived from an EMBL/GenBank/DDBJ whole genome shotgun (WGS) entry which is preliminary data.</text>
</comment>
<protein>
    <submittedName>
        <fullName evidence="3">Uncharacterized protein</fullName>
    </submittedName>
</protein>
<reference evidence="3 4" key="1">
    <citation type="submission" date="2024-04" db="EMBL/GenBank/DDBJ databases">
        <authorList>
            <person name="Rising A."/>
            <person name="Reimegard J."/>
            <person name="Sonavane S."/>
            <person name="Akerstrom W."/>
            <person name="Nylinder S."/>
            <person name="Hedman E."/>
            <person name="Kallberg Y."/>
        </authorList>
    </citation>
    <scope>NUCLEOTIDE SEQUENCE [LARGE SCALE GENOMIC DNA]</scope>
</reference>
<keyword evidence="4" id="KW-1185">Reference proteome</keyword>
<accession>A0AAV1ZV27</accession>
<keyword evidence="2" id="KW-0812">Transmembrane</keyword>
<feature type="compositionally biased region" description="Polar residues" evidence="1">
    <location>
        <begin position="170"/>
        <end position="183"/>
    </location>
</feature>
<sequence>MSSMGLLNFYLILIIVLVVVLFVLVIVLILFRDSFNVFCCCKNLDSSEVDVTHGLRNPAFDDHEYTNRSGAVPEQRPFSVMEAMESPPSYEEAVKQELFRFSLPLQFQRQRSPKLRKSNSLTDIPINSQRSSLVEVSEISASALTSSSSQRESTANLPSASQGAIRKRTSTTGSNGMPQLSTISEEDSEKDERPLTVIIDSVGVQAARLLENCETTVNVANGSELDKQSKC</sequence>
<dbReference type="Proteomes" id="UP001497382">
    <property type="component" value="Unassembled WGS sequence"/>
</dbReference>
<keyword evidence="2" id="KW-1133">Transmembrane helix</keyword>
<evidence type="ECO:0000313" key="3">
    <source>
        <dbReference type="EMBL" id="CAL1274256.1"/>
    </source>
</evidence>
<evidence type="ECO:0000256" key="2">
    <source>
        <dbReference type="SAM" id="Phobius"/>
    </source>
</evidence>
<proteinExistence type="predicted"/>
<keyword evidence="2" id="KW-0472">Membrane</keyword>
<gene>
    <name evidence="3" type="ORF">LARSCL_LOCUS7365</name>
</gene>
<dbReference type="EMBL" id="CAXIEN010000076">
    <property type="protein sequence ID" value="CAL1274256.1"/>
    <property type="molecule type" value="Genomic_DNA"/>
</dbReference>
<dbReference type="AlphaFoldDB" id="A0AAV1ZV27"/>
<evidence type="ECO:0000256" key="1">
    <source>
        <dbReference type="SAM" id="MobiDB-lite"/>
    </source>
</evidence>
<feature type="compositionally biased region" description="Low complexity" evidence="1">
    <location>
        <begin position="145"/>
        <end position="155"/>
    </location>
</feature>
<evidence type="ECO:0000313" key="4">
    <source>
        <dbReference type="Proteomes" id="UP001497382"/>
    </source>
</evidence>
<feature type="transmembrane region" description="Helical" evidence="2">
    <location>
        <begin position="7"/>
        <end position="31"/>
    </location>
</feature>
<organism evidence="3 4">
    <name type="scientific">Larinioides sclopetarius</name>
    <dbReference type="NCBI Taxonomy" id="280406"/>
    <lineage>
        <taxon>Eukaryota</taxon>
        <taxon>Metazoa</taxon>
        <taxon>Ecdysozoa</taxon>
        <taxon>Arthropoda</taxon>
        <taxon>Chelicerata</taxon>
        <taxon>Arachnida</taxon>
        <taxon>Araneae</taxon>
        <taxon>Araneomorphae</taxon>
        <taxon>Entelegynae</taxon>
        <taxon>Araneoidea</taxon>
        <taxon>Araneidae</taxon>
        <taxon>Larinioides</taxon>
    </lineage>
</organism>
<feature type="region of interest" description="Disordered" evidence="1">
    <location>
        <begin position="145"/>
        <end position="192"/>
    </location>
</feature>
<name>A0AAV1ZV27_9ARAC</name>